<proteinExistence type="predicted"/>
<dbReference type="PANTHER" id="PTHR34475:SF1">
    <property type="entry name" value="CYTOSKELETON PROTEIN RODZ"/>
    <property type="match status" value="1"/>
</dbReference>
<gene>
    <name evidence="3" type="ORF">ACFFIC_12390</name>
</gene>
<dbReference type="SMART" id="SM00530">
    <property type="entry name" value="HTH_XRE"/>
    <property type="match status" value="1"/>
</dbReference>
<evidence type="ECO:0000259" key="2">
    <source>
        <dbReference type="SMART" id="SM00530"/>
    </source>
</evidence>
<comment type="caution">
    <text evidence="3">The sequence shown here is derived from an EMBL/GenBank/DDBJ whole genome shotgun (WGS) entry which is preliminary data.</text>
</comment>
<dbReference type="Pfam" id="PF13413">
    <property type="entry name" value="HTH_25"/>
    <property type="match status" value="1"/>
</dbReference>
<evidence type="ECO:0000313" key="4">
    <source>
        <dbReference type="Proteomes" id="UP001589789"/>
    </source>
</evidence>
<dbReference type="SUPFAM" id="SSF47413">
    <property type="entry name" value="lambda repressor-like DNA-binding domains"/>
    <property type="match status" value="1"/>
</dbReference>
<sequence length="288" mass="30475">MAKPEAVAESVRVGEELRAKRLELGVTLEEVESTLKINRRYLAALEEGRGQELPGMAYALGFVRSYATSLGLDADDLARRYRDSAPAARRPVARQPEPEPEPRRAGGKGWLALVLLLGAGAAGWWAWSDGLIPLGGEGPATPPPSEVVVAAPRPPVAAAPRAPVAEPSATPAQPSPAEPATRPALPGVPPEPPEAPSRVSLRLSDETWVQVRDPATGQTILNRVFRANESFAIPREGLVLTTGKAQAVEVLVDGRPTRALAGRTGLVRDLPLVAEQLRQARSASPAGR</sequence>
<evidence type="ECO:0000313" key="3">
    <source>
        <dbReference type="EMBL" id="MFC0386338.1"/>
    </source>
</evidence>
<evidence type="ECO:0000256" key="1">
    <source>
        <dbReference type="SAM" id="MobiDB-lite"/>
    </source>
</evidence>
<protein>
    <submittedName>
        <fullName evidence="3">Helix-turn-helix domain-containing protein</fullName>
    </submittedName>
</protein>
<dbReference type="InterPro" id="IPR001387">
    <property type="entry name" value="Cro/C1-type_HTH"/>
</dbReference>
<name>A0ABV6IUR1_9PROT</name>
<dbReference type="RefSeq" id="WP_377050712.1">
    <property type="nucleotide sequence ID" value="NZ_JBHLVZ010000029.1"/>
</dbReference>
<feature type="region of interest" description="Disordered" evidence="1">
    <location>
        <begin position="84"/>
        <end position="105"/>
    </location>
</feature>
<feature type="compositionally biased region" description="Pro residues" evidence="1">
    <location>
        <begin position="186"/>
        <end position="195"/>
    </location>
</feature>
<feature type="compositionally biased region" description="Low complexity" evidence="1">
    <location>
        <begin position="158"/>
        <end position="169"/>
    </location>
</feature>
<dbReference type="EMBL" id="JBHLVZ010000029">
    <property type="protein sequence ID" value="MFC0386338.1"/>
    <property type="molecule type" value="Genomic_DNA"/>
</dbReference>
<reference evidence="3 4" key="1">
    <citation type="submission" date="2024-09" db="EMBL/GenBank/DDBJ databases">
        <authorList>
            <person name="Sun Q."/>
            <person name="Mori K."/>
        </authorList>
    </citation>
    <scope>NUCLEOTIDE SEQUENCE [LARGE SCALE GENOMIC DNA]</scope>
    <source>
        <strain evidence="3 4">CCM 7468</strain>
    </source>
</reference>
<dbReference type="InterPro" id="IPR050400">
    <property type="entry name" value="Bact_Cytoskel_RodZ"/>
</dbReference>
<organism evidence="3 4">
    <name type="scientific">Muricoccus vinaceus</name>
    <dbReference type="NCBI Taxonomy" id="424704"/>
    <lineage>
        <taxon>Bacteria</taxon>
        <taxon>Pseudomonadati</taxon>
        <taxon>Pseudomonadota</taxon>
        <taxon>Alphaproteobacteria</taxon>
        <taxon>Acetobacterales</taxon>
        <taxon>Roseomonadaceae</taxon>
        <taxon>Muricoccus</taxon>
    </lineage>
</organism>
<feature type="compositionally biased region" description="Low complexity" evidence="1">
    <location>
        <begin position="84"/>
        <end position="95"/>
    </location>
</feature>
<keyword evidence="4" id="KW-1185">Reference proteome</keyword>
<accession>A0ABV6IUR1</accession>
<feature type="region of interest" description="Disordered" evidence="1">
    <location>
        <begin position="158"/>
        <end position="199"/>
    </location>
</feature>
<feature type="domain" description="HTH cro/C1-type" evidence="2">
    <location>
        <begin position="16"/>
        <end position="77"/>
    </location>
</feature>
<dbReference type="InterPro" id="IPR025194">
    <property type="entry name" value="RodZ-like_C"/>
</dbReference>
<dbReference type="Pfam" id="PF13464">
    <property type="entry name" value="RodZ_C"/>
    <property type="match status" value="1"/>
</dbReference>
<dbReference type="InterPro" id="IPR010982">
    <property type="entry name" value="Lambda_DNA-bd_dom_sf"/>
</dbReference>
<dbReference type="Proteomes" id="UP001589789">
    <property type="component" value="Unassembled WGS sequence"/>
</dbReference>
<dbReference type="PANTHER" id="PTHR34475">
    <property type="match status" value="1"/>
</dbReference>
<dbReference type="Gene3D" id="1.10.260.40">
    <property type="entry name" value="lambda repressor-like DNA-binding domains"/>
    <property type="match status" value="1"/>
</dbReference>